<evidence type="ECO:0000313" key="3">
    <source>
        <dbReference type="Proteomes" id="UP000318053"/>
    </source>
</evidence>
<evidence type="ECO:0000313" key="2">
    <source>
        <dbReference type="EMBL" id="TWT66428.1"/>
    </source>
</evidence>
<sequence>MQQPRVIKIGGSLLTLPHLKEQFRAWCQDNPHPLTWVIVGGGEMVDAVRRIDQAKRLPEAFAHWLSIDLLQHTARLAHEILDDVVLCETLDEVEQAAVKSTAANARPVTAIVQVGVFFWRGAGNMGLPASWDVTSDALAAAFARMRGAEELVLMKSCGPPCDASQFDQLAACGYVDPCFAGLAGEIERVRFVDLRSFQGSDRA</sequence>
<dbReference type="EMBL" id="SJPK01000005">
    <property type="protein sequence ID" value="TWT66428.1"/>
    <property type="molecule type" value="Genomic_DNA"/>
</dbReference>
<organism evidence="2 3">
    <name type="scientific">Allorhodopirellula solitaria</name>
    <dbReference type="NCBI Taxonomy" id="2527987"/>
    <lineage>
        <taxon>Bacteria</taxon>
        <taxon>Pseudomonadati</taxon>
        <taxon>Planctomycetota</taxon>
        <taxon>Planctomycetia</taxon>
        <taxon>Pirellulales</taxon>
        <taxon>Pirellulaceae</taxon>
        <taxon>Allorhodopirellula</taxon>
    </lineage>
</organism>
<comment type="caution">
    <text evidence="2">The sequence shown here is derived from an EMBL/GenBank/DDBJ whole genome shotgun (WGS) entry which is preliminary data.</text>
</comment>
<dbReference type="SUPFAM" id="SSF53633">
    <property type="entry name" value="Carbamate kinase-like"/>
    <property type="match status" value="1"/>
</dbReference>
<dbReference type="InterPro" id="IPR001048">
    <property type="entry name" value="Asp/Glu/Uridylate_kinase"/>
</dbReference>
<keyword evidence="3" id="KW-1185">Reference proteome</keyword>
<dbReference type="InterPro" id="IPR036393">
    <property type="entry name" value="AceGlu_kinase-like_sf"/>
</dbReference>
<feature type="domain" description="Aspartate/glutamate/uridylate kinase" evidence="1">
    <location>
        <begin position="5"/>
        <end position="155"/>
    </location>
</feature>
<proteinExistence type="predicted"/>
<gene>
    <name evidence="2" type="ORF">CA85_25230</name>
</gene>
<accession>A0A5C5XUM5</accession>
<dbReference type="Gene3D" id="3.40.1160.10">
    <property type="entry name" value="Acetylglutamate kinase-like"/>
    <property type="match status" value="1"/>
</dbReference>
<dbReference type="OrthoDB" id="8526978at2"/>
<dbReference type="Pfam" id="PF00696">
    <property type="entry name" value="AA_kinase"/>
    <property type="match status" value="1"/>
</dbReference>
<name>A0A5C5XUM5_9BACT</name>
<reference evidence="2 3" key="1">
    <citation type="submission" date="2019-02" db="EMBL/GenBank/DDBJ databases">
        <title>Deep-cultivation of Planctomycetes and their phenomic and genomic characterization uncovers novel biology.</title>
        <authorList>
            <person name="Wiegand S."/>
            <person name="Jogler M."/>
            <person name="Boedeker C."/>
            <person name="Pinto D."/>
            <person name="Vollmers J."/>
            <person name="Rivas-Marin E."/>
            <person name="Kohn T."/>
            <person name="Peeters S.H."/>
            <person name="Heuer A."/>
            <person name="Rast P."/>
            <person name="Oberbeckmann S."/>
            <person name="Bunk B."/>
            <person name="Jeske O."/>
            <person name="Meyerdierks A."/>
            <person name="Storesund J.E."/>
            <person name="Kallscheuer N."/>
            <person name="Luecker S."/>
            <person name="Lage O.M."/>
            <person name="Pohl T."/>
            <person name="Merkel B.J."/>
            <person name="Hornburger P."/>
            <person name="Mueller R.-W."/>
            <person name="Bruemmer F."/>
            <person name="Labrenz M."/>
            <person name="Spormann A.M."/>
            <person name="Op Den Camp H."/>
            <person name="Overmann J."/>
            <person name="Amann R."/>
            <person name="Jetten M.S.M."/>
            <person name="Mascher T."/>
            <person name="Medema M.H."/>
            <person name="Devos D.P."/>
            <person name="Kaster A.-K."/>
            <person name="Ovreas L."/>
            <person name="Rohde M."/>
            <person name="Galperin M.Y."/>
            <person name="Jogler C."/>
        </authorList>
    </citation>
    <scope>NUCLEOTIDE SEQUENCE [LARGE SCALE GENOMIC DNA]</scope>
    <source>
        <strain evidence="2 3">CA85</strain>
    </source>
</reference>
<evidence type="ECO:0000259" key="1">
    <source>
        <dbReference type="Pfam" id="PF00696"/>
    </source>
</evidence>
<dbReference type="AlphaFoldDB" id="A0A5C5XUM5"/>
<dbReference type="Proteomes" id="UP000318053">
    <property type="component" value="Unassembled WGS sequence"/>
</dbReference>
<protein>
    <recommendedName>
        <fullName evidence="1">Aspartate/glutamate/uridylate kinase domain-containing protein</fullName>
    </recommendedName>
</protein>
<dbReference type="RefSeq" id="WP_146391542.1">
    <property type="nucleotide sequence ID" value="NZ_SJPK01000005.1"/>
</dbReference>